<proteinExistence type="predicted"/>
<name>A0ABD1VZ56_9LAMI</name>
<keyword evidence="3" id="KW-1185">Reference proteome</keyword>
<dbReference type="PANTHER" id="PTHR47481">
    <property type="match status" value="1"/>
</dbReference>
<dbReference type="Pfam" id="PF14244">
    <property type="entry name" value="Retrotran_gag_3"/>
    <property type="match status" value="1"/>
</dbReference>
<evidence type="ECO:0000313" key="2">
    <source>
        <dbReference type="EMBL" id="KAL2541535.1"/>
    </source>
</evidence>
<evidence type="ECO:0000313" key="3">
    <source>
        <dbReference type="Proteomes" id="UP001604336"/>
    </source>
</evidence>
<evidence type="ECO:0000259" key="1">
    <source>
        <dbReference type="Pfam" id="PF14244"/>
    </source>
</evidence>
<sequence>MADTTKINEEIDLTKTVDLAPQAAVQPLVQLNSATQISLKLTSSNYFSWKAQFTSLLYGLNLLSYVDGTFLCPSETIPNLAALSWKCQDQLILHDILSSLSESIIPLVFFLYHQFNSLESAPSILYEKIQVTHHPLEG</sequence>
<dbReference type="PANTHER" id="PTHR47481:SF22">
    <property type="entry name" value="RETROTRANSPOSON GAG DOMAIN-CONTAINING PROTEIN"/>
    <property type="match status" value="1"/>
</dbReference>
<reference evidence="3" key="1">
    <citation type="submission" date="2024-07" db="EMBL/GenBank/DDBJ databases">
        <title>Two chromosome-level genome assemblies of Korean endemic species Abeliophyllum distichum and Forsythia ovata (Oleaceae).</title>
        <authorList>
            <person name="Jang H."/>
        </authorList>
    </citation>
    <scope>NUCLEOTIDE SEQUENCE [LARGE SCALE GENOMIC DNA]</scope>
</reference>
<dbReference type="AlphaFoldDB" id="A0ABD1VZ56"/>
<organism evidence="2 3">
    <name type="scientific">Abeliophyllum distichum</name>
    <dbReference type="NCBI Taxonomy" id="126358"/>
    <lineage>
        <taxon>Eukaryota</taxon>
        <taxon>Viridiplantae</taxon>
        <taxon>Streptophyta</taxon>
        <taxon>Embryophyta</taxon>
        <taxon>Tracheophyta</taxon>
        <taxon>Spermatophyta</taxon>
        <taxon>Magnoliopsida</taxon>
        <taxon>eudicotyledons</taxon>
        <taxon>Gunneridae</taxon>
        <taxon>Pentapetalae</taxon>
        <taxon>asterids</taxon>
        <taxon>lamiids</taxon>
        <taxon>Lamiales</taxon>
        <taxon>Oleaceae</taxon>
        <taxon>Forsythieae</taxon>
        <taxon>Abeliophyllum</taxon>
    </lineage>
</organism>
<comment type="caution">
    <text evidence="2">The sequence shown here is derived from an EMBL/GenBank/DDBJ whole genome shotgun (WGS) entry which is preliminary data.</text>
</comment>
<dbReference type="InterPro" id="IPR029472">
    <property type="entry name" value="Copia-like_N"/>
</dbReference>
<protein>
    <recommendedName>
        <fullName evidence="1">Retrotransposon Copia-like N-terminal domain-containing protein</fullName>
    </recommendedName>
</protein>
<accession>A0ABD1VZ56</accession>
<feature type="domain" description="Retrotransposon Copia-like N-terminal" evidence="1">
    <location>
        <begin position="37"/>
        <end position="70"/>
    </location>
</feature>
<dbReference type="EMBL" id="JBFOLK010000001">
    <property type="protein sequence ID" value="KAL2541535.1"/>
    <property type="molecule type" value="Genomic_DNA"/>
</dbReference>
<dbReference type="Proteomes" id="UP001604336">
    <property type="component" value="Unassembled WGS sequence"/>
</dbReference>
<gene>
    <name evidence="2" type="ORF">Adt_02513</name>
</gene>